<dbReference type="SUPFAM" id="SSF48239">
    <property type="entry name" value="Terpenoid cyclases/Protein prenyltransferases"/>
    <property type="match status" value="2"/>
</dbReference>
<keyword evidence="8" id="KW-1185">Reference proteome</keyword>
<keyword evidence="3" id="KW-0677">Repeat</keyword>
<sequence>MTTTDVSGLTGAAAAAAEAARDHLLRLQSPEGWWKGELETNVTMDAEDLLLRQFLGIRSAADTEEAARWIRSQQREDGTWANFHGGPPDLSTSIEAYVALRLARDPVDADHMRRAAAYVRESGGIEASRVFTRIWLALFGQWSWDDLPVMPPELMFLPSRVPLNVYDWGCWARQTIVPLTVLGSLRPVRALPFDLPELRSGVRPVKEERGWGRFFTGLDRVLHVYQRRPVGPLRRAAIRRAADWIIARQEADGCWGGIQPPWVYSLMALHELGYGLDHPVIKRGLAGLDRFTIRDEKGRRLEACQSPVWDTVLAINALGDAGVPADDPALRRAAAWVVAEEVRGLGDWAVRRPDVPPGGWAFEFDNDIYPDTDDTAEAILALRKVELPEAEEPIRRAVRWLEGMASRDGGYGAFDADNTRELCTKLPFCDFGAVIDPPSADVTAHVVEALAGEGLAESRTVKRAVVWLLRAQEADGSWFGRWGANHVYGTGSVVPALVAAGVPAHKPPIRRAVAWLEAHQNPDGGWGEDLRSYDDPAWIGRGESTASQTAWALLALLAAGERSGAVDAGVRWLVDHQRPDGTWDEDQFTGTGFPGDFYINYHLYRLVFPISALGRYLGGAA</sequence>
<protein>
    <submittedName>
        <fullName evidence="7">Squalene--hopene cyclase</fullName>
        <ecNumber evidence="7">5.4.99.17</ecNumber>
    </submittedName>
</protein>
<dbReference type="SFLD" id="SFLDG01016">
    <property type="entry name" value="Prenyltransferase_Like_2"/>
    <property type="match status" value="1"/>
</dbReference>
<evidence type="ECO:0000259" key="6">
    <source>
        <dbReference type="Pfam" id="PF13249"/>
    </source>
</evidence>
<dbReference type="PANTHER" id="PTHR11764:SF20">
    <property type="entry name" value="LANOSTEROL SYNTHASE"/>
    <property type="match status" value="1"/>
</dbReference>
<dbReference type="GO" id="GO:0005811">
    <property type="term" value="C:lipid droplet"/>
    <property type="evidence" value="ECO:0007669"/>
    <property type="project" value="InterPro"/>
</dbReference>
<keyword evidence="4 7" id="KW-0413">Isomerase</keyword>
<dbReference type="Pfam" id="PF13243">
    <property type="entry name" value="SQHop_cyclase_C"/>
    <property type="match status" value="1"/>
</dbReference>
<dbReference type="EC" id="5.4.99.17" evidence="7"/>
<dbReference type="NCBIfam" id="TIGR01787">
    <property type="entry name" value="squalene_cyclas"/>
    <property type="match status" value="1"/>
</dbReference>
<dbReference type="InterPro" id="IPR006400">
    <property type="entry name" value="Hopene-cyclase"/>
</dbReference>
<dbReference type="GO" id="GO:0016104">
    <property type="term" value="P:triterpenoid biosynthetic process"/>
    <property type="evidence" value="ECO:0007669"/>
    <property type="project" value="InterPro"/>
</dbReference>
<gene>
    <name evidence="7" type="primary">shc</name>
    <name evidence="7" type="ORF">FXF69_01905</name>
</gene>
<dbReference type="NCBIfam" id="TIGR01507">
    <property type="entry name" value="hopene_cyclase"/>
    <property type="match status" value="1"/>
</dbReference>
<dbReference type="EMBL" id="VSFG01000001">
    <property type="protein sequence ID" value="TYB48014.1"/>
    <property type="molecule type" value="Genomic_DNA"/>
</dbReference>
<dbReference type="RefSeq" id="WP_067905741.1">
    <property type="nucleotide sequence ID" value="NZ_VSFG01000001.1"/>
</dbReference>
<evidence type="ECO:0000313" key="8">
    <source>
        <dbReference type="Proteomes" id="UP000323380"/>
    </source>
</evidence>
<evidence type="ECO:0000259" key="5">
    <source>
        <dbReference type="Pfam" id="PF13243"/>
    </source>
</evidence>
<comment type="caution">
    <text evidence="7">The sequence shown here is derived from an EMBL/GenBank/DDBJ whole genome shotgun (WGS) entry which is preliminary data.</text>
</comment>
<dbReference type="InterPro" id="IPR032696">
    <property type="entry name" value="SQ_cyclase_C"/>
</dbReference>
<dbReference type="Proteomes" id="UP000323380">
    <property type="component" value="Unassembled WGS sequence"/>
</dbReference>
<dbReference type="GO" id="GO:0051007">
    <property type="term" value="F:squalene-hopene cyclase activity"/>
    <property type="evidence" value="ECO:0007669"/>
    <property type="project" value="UniProtKB-EC"/>
</dbReference>
<name>A0A5D0NUX5_9ACTN</name>
<accession>A0A5D0NUX5</accession>
<dbReference type="InterPro" id="IPR032697">
    <property type="entry name" value="SQ_cyclase_N"/>
</dbReference>
<proteinExistence type="inferred from homology"/>
<dbReference type="Gene3D" id="1.50.10.20">
    <property type="match status" value="2"/>
</dbReference>
<organism evidence="7 8">
    <name type="scientific">Actinomadura chibensis</name>
    <dbReference type="NCBI Taxonomy" id="392828"/>
    <lineage>
        <taxon>Bacteria</taxon>
        <taxon>Bacillati</taxon>
        <taxon>Actinomycetota</taxon>
        <taxon>Actinomycetes</taxon>
        <taxon>Streptosporangiales</taxon>
        <taxon>Thermomonosporaceae</taxon>
        <taxon>Actinomadura</taxon>
    </lineage>
</organism>
<evidence type="ECO:0000313" key="7">
    <source>
        <dbReference type="EMBL" id="TYB48014.1"/>
    </source>
</evidence>
<dbReference type="Pfam" id="PF13249">
    <property type="entry name" value="SQHop_cyclase_N"/>
    <property type="match status" value="1"/>
</dbReference>
<comment type="similarity">
    <text evidence="2">Belongs to the terpene cyclase/mutase family.</text>
</comment>
<dbReference type="InterPro" id="IPR008930">
    <property type="entry name" value="Terpenoid_cyclase/PrenylTrfase"/>
</dbReference>
<dbReference type="STRING" id="1220554.GCA_001552135_08360"/>
<evidence type="ECO:0000256" key="4">
    <source>
        <dbReference type="ARBA" id="ARBA00023235"/>
    </source>
</evidence>
<comment type="pathway">
    <text evidence="1">Secondary metabolite biosynthesis; hopanoid biosynthesis.</text>
</comment>
<feature type="domain" description="Squalene cyclase N-terminal" evidence="6">
    <location>
        <begin position="18"/>
        <end position="296"/>
    </location>
</feature>
<evidence type="ECO:0000256" key="2">
    <source>
        <dbReference type="ARBA" id="ARBA00009755"/>
    </source>
</evidence>
<dbReference type="CDD" id="cd02892">
    <property type="entry name" value="SQCY_1"/>
    <property type="match status" value="1"/>
</dbReference>
<dbReference type="InterPro" id="IPR018333">
    <property type="entry name" value="Squalene_cyclase"/>
</dbReference>
<feature type="domain" description="Squalene cyclase C-terminal" evidence="5">
    <location>
        <begin position="306"/>
        <end position="616"/>
    </location>
</feature>
<reference evidence="7 8" key="1">
    <citation type="submission" date="2019-08" db="EMBL/GenBank/DDBJ databases">
        <title>Actinomadura sp. nov. CYP1-5 isolated from mountain soil.</title>
        <authorList>
            <person name="Songsumanus A."/>
            <person name="Kuncharoen N."/>
            <person name="Kudo T."/>
            <person name="Yuki M."/>
            <person name="Igarashi Y."/>
            <person name="Tanasupawat S."/>
        </authorList>
    </citation>
    <scope>NUCLEOTIDE SEQUENCE [LARGE SCALE GENOMIC DNA]</scope>
    <source>
        <strain evidence="7 8">JCM 14158</strain>
    </source>
</reference>
<evidence type="ECO:0000256" key="1">
    <source>
        <dbReference type="ARBA" id="ARBA00004999"/>
    </source>
</evidence>
<dbReference type="UniPathway" id="UPA00337"/>
<evidence type="ECO:0000256" key="3">
    <source>
        <dbReference type="ARBA" id="ARBA00022737"/>
    </source>
</evidence>
<dbReference type="PANTHER" id="PTHR11764">
    <property type="entry name" value="TERPENE CYCLASE/MUTASE FAMILY MEMBER"/>
    <property type="match status" value="1"/>
</dbReference>
<dbReference type="AlphaFoldDB" id="A0A5D0NUX5"/>